<dbReference type="Gene3D" id="2.40.70.10">
    <property type="entry name" value="Acid Proteases"/>
    <property type="match status" value="2"/>
</dbReference>
<feature type="active site" evidence="3">
    <location>
        <position position="98"/>
    </location>
</feature>
<sequence length="597" mass="63399">MFSISTLPMVGSQRLVFVVAIVMLLQWVPVFVLASSPSILPRALVNPISLQIRSLGRRTPADNQTVGAGVSGLAPSSDHQSYYTVIQLGDINFRVALDTGSSDLWITSSDCTTSSCKKIPSYPLTYGSPTFFPVNDNQTAFSAHYADDTGVSGFIARETVHIANFTLANQTFGMVTTSNVTFTDQISGILGLGFPRLSSIEKKLPDSLPFFANLAAQGLLEYPLFAFSITRNNTGTLTLGAVDAAVVSDPRAISWFPVAEFPPFGSEDNVSTYFEWAIPIALFNVNGKSFTPIPTYTSQAQNSPSFALFDIGSPGIYGPLQDVSRIFDSIDGARLVDPSGQWAVPCDTALPMSFTFGTKTYVLQPTDYLIGPTSGSPNMCLSWPMASPPSPDGVDWQMGDAFMRTVYTIFNFGINTKEPPSIGIYPLANVTVKPPNITSSTSSSPIVEPTPTPSSIDISSFFASVSATITTTLPNVLLPTPSYSTPPYGFNSSVTATVGGVVASGLANTTYSALLGAQTTISNISALPKVSPMPSVLTLTLTESGGKVTTTTKTFSPAQMTLGVPPGWSNAAQRTSEHQNGVLALIGLFSWTLLVFV</sequence>
<dbReference type="PROSITE" id="PS51767">
    <property type="entry name" value="PEPTIDASE_A1"/>
    <property type="match status" value="1"/>
</dbReference>
<dbReference type="PANTHER" id="PTHR47966:SF74">
    <property type="entry name" value="AGR407CP"/>
    <property type="match status" value="1"/>
</dbReference>
<dbReference type="InterPro" id="IPR033121">
    <property type="entry name" value="PEPTIDASE_A1"/>
</dbReference>
<name>A0A9P6EP94_9AGAR</name>
<feature type="disulfide bond" evidence="4">
    <location>
        <begin position="346"/>
        <end position="380"/>
    </location>
</feature>
<dbReference type="EMBL" id="MU157831">
    <property type="protein sequence ID" value="KAF9532604.1"/>
    <property type="molecule type" value="Genomic_DNA"/>
</dbReference>
<comment type="caution">
    <text evidence="7">The sequence shown here is derived from an EMBL/GenBank/DDBJ whole genome shotgun (WGS) entry which is preliminary data.</text>
</comment>
<keyword evidence="5 7" id="KW-0645">Protease</keyword>
<comment type="similarity">
    <text evidence="1 5">Belongs to the peptidase A1 family.</text>
</comment>
<dbReference type="InterPro" id="IPR001969">
    <property type="entry name" value="Aspartic_peptidase_AS"/>
</dbReference>
<dbReference type="CDD" id="cd05471">
    <property type="entry name" value="pepsin_like"/>
    <property type="match status" value="1"/>
</dbReference>
<proteinExistence type="inferred from homology"/>
<accession>A0A9P6EP94</accession>
<organism evidence="7 8">
    <name type="scientific">Crepidotus variabilis</name>
    <dbReference type="NCBI Taxonomy" id="179855"/>
    <lineage>
        <taxon>Eukaryota</taxon>
        <taxon>Fungi</taxon>
        <taxon>Dikarya</taxon>
        <taxon>Basidiomycota</taxon>
        <taxon>Agaricomycotina</taxon>
        <taxon>Agaricomycetes</taxon>
        <taxon>Agaricomycetidae</taxon>
        <taxon>Agaricales</taxon>
        <taxon>Agaricineae</taxon>
        <taxon>Crepidotaceae</taxon>
        <taxon>Crepidotus</taxon>
    </lineage>
</organism>
<keyword evidence="4" id="KW-1015">Disulfide bond</keyword>
<gene>
    <name evidence="7" type="ORF">CPB83DRAFT_847054</name>
</gene>
<dbReference type="AlphaFoldDB" id="A0A9P6EP94"/>
<evidence type="ECO:0000313" key="7">
    <source>
        <dbReference type="EMBL" id="KAF9532604.1"/>
    </source>
</evidence>
<keyword evidence="8" id="KW-1185">Reference proteome</keyword>
<dbReference type="GO" id="GO:0006508">
    <property type="term" value="P:proteolysis"/>
    <property type="evidence" value="ECO:0007669"/>
    <property type="project" value="UniProtKB-KW"/>
</dbReference>
<dbReference type="PRINTS" id="PR00792">
    <property type="entry name" value="PEPSIN"/>
</dbReference>
<dbReference type="InterPro" id="IPR034164">
    <property type="entry name" value="Pepsin-like_dom"/>
</dbReference>
<evidence type="ECO:0000313" key="8">
    <source>
        <dbReference type="Proteomes" id="UP000807306"/>
    </source>
</evidence>
<reference evidence="7" key="1">
    <citation type="submission" date="2020-11" db="EMBL/GenBank/DDBJ databases">
        <authorList>
            <consortium name="DOE Joint Genome Institute"/>
            <person name="Ahrendt S."/>
            <person name="Riley R."/>
            <person name="Andreopoulos W."/>
            <person name="Labutti K."/>
            <person name="Pangilinan J."/>
            <person name="Ruiz-Duenas F.J."/>
            <person name="Barrasa J.M."/>
            <person name="Sanchez-Garcia M."/>
            <person name="Camarero S."/>
            <person name="Miyauchi S."/>
            <person name="Serrano A."/>
            <person name="Linde D."/>
            <person name="Babiker R."/>
            <person name="Drula E."/>
            <person name="Ayuso-Fernandez I."/>
            <person name="Pacheco R."/>
            <person name="Padilla G."/>
            <person name="Ferreira P."/>
            <person name="Barriuso J."/>
            <person name="Kellner H."/>
            <person name="Castanera R."/>
            <person name="Alfaro M."/>
            <person name="Ramirez L."/>
            <person name="Pisabarro A.G."/>
            <person name="Kuo A."/>
            <person name="Tritt A."/>
            <person name="Lipzen A."/>
            <person name="He G."/>
            <person name="Yan M."/>
            <person name="Ng V."/>
            <person name="Cullen D."/>
            <person name="Martin F."/>
            <person name="Rosso M.-N."/>
            <person name="Henrissat B."/>
            <person name="Hibbett D."/>
            <person name="Martinez A.T."/>
            <person name="Grigoriev I.V."/>
        </authorList>
    </citation>
    <scope>NUCLEOTIDE SEQUENCE</scope>
    <source>
        <strain evidence="7">CBS 506.95</strain>
    </source>
</reference>
<dbReference type="PANTHER" id="PTHR47966">
    <property type="entry name" value="BETA-SITE APP-CLEAVING ENZYME, ISOFORM A-RELATED"/>
    <property type="match status" value="1"/>
</dbReference>
<protein>
    <submittedName>
        <fullName evidence="7">Acid protease</fullName>
    </submittedName>
</protein>
<evidence type="ECO:0000256" key="5">
    <source>
        <dbReference type="RuleBase" id="RU000454"/>
    </source>
</evidence>
<dbReference type="InterPro" id="IPR021109">
    <property type="entry name" value="Peptidase_aspartic_dom_sf"/>
</dbReference>
<dbReference type="SUPFAM" id="SSF50630">
    <property type="entry name" value="Acid proteases"/>
    <property type="match status" value="1"/>
</dbReference>
<keyword evidence="5" id="KW-0378">Hydrolase</keyword>
<evidence type="ECO:0000256" key="2">
    <source>
        <dbReference type="ARBA" id="ARBA00022750"/>
    </source>
</evidence>
<evidence type="ECO:0000259" key="6">
    <source>
        <dbReference type="PROSITE" id="PS51767"/>
    </source>
</evidence>
<dbReference type="PROSITE" id="PS00141">
    <property type="entry name" value="ASP_PROTEASE"/>
    <property type="match status" value="1"/>
</dbReference>
<feature type="active site" evidence="3">
    <location>
        <position position="310"/>
    </location>
</feature>
<feature type="domain" description="Peptidase A1" evidence="6">
    <location>
        <begin position="82"/>
        <end position="425"/>
    </location>
</feature>
<dbReference type="GO" id="GO:0004190">
    <property type="term" value="F:aspartic-type endopeptidase activity"/>
    <property type="evidence" value="ECO:0007669"/>
    <property type="project" value="UniProtKB-KW"/>
</dbReference>
<dbReference type="Pfam" id="PF00026">
    <property type="entry name" value="Asp"/>
    <property type="match status" value="1"/>
</dbReference>
<evidence type="ECO:0000256" key="1">
    <source>
        <dbReference type="ARBA" id="ARBA00007447"/>
    </source>
</evidence>
<evidence type="ECO:0000256" key="3">
    <source>
        <dbReference type="PIRSR" id="PIRSR601461-1"/>
    </source>
</evidence>
<dbReference type="InterPro" id="IPR001461">
    <property type="entry name" value="Aspartic_peptidase_A1"/>
</dbReference>
<dbReference type="Proteomes" id="UP000807306">
    <property type="component" value="Unassembled WGS sequence"/>
</dbReference>
<keyword evidence="2 5" id="KW-0064">Aspartyl protease</keyword>
<dbReference type="OrthoDB" id="771136at2759"/>
<feature type="disulfide bond" evidence="4">
    <location>
        <begin position="111"/>
        <end position="116"/>
    </location>
</feature>
<evidence type="ECO:0000256" key="4">
    <source>
        <dbReference type="PIRSR" id="PIRSR601461-2"/>
    </source>
</evidence>